<dbReference type="EMBL" id="DF974563">
    <property type="protein sequence ID" value="GAU49438.1"/>
    <property type="molecule type" value="Genomic_DNA"/>
</dbReference>
<organism evidence="1 2">
    <name type="scientific">Trifolium subterraneum</name>
    <name type="common">Subterranean clover</name>
    <dbReference type="NCBI Taxonomy" id="3900"/>
    <lineage>
        <taxon>Eukaryota</taxon>
        <taxon>Viridiplantae</taxon>
        <taxon>Streptophyta</taxon>
        <taxon>Embryophyta</taxon>
        <taxon>Tracheophyta</taxon>
        <taxon>Spermatophyta</taxon>
        <taxon>Magnoliopsida</taxon>
        <taxon>eudicotyledons</taxon>
        <taxon>Gunneridae</taxon>
        <taxon>Pentapetalae</taxon>
        <taxon>rosids</taxon>
        <taxon>fabids</taxon>
        <taxon>Fabales</taxon>
        <taxon>Fabaceae</taxon>
        <taxon>Papilionoideae</taxon>
        <taxon>50 kb inversion clade</taxon>
        <taxon>NPAAA clade</taxon>
        <taxon>Hologalegina</taxon>
        <taxon>IRL clade</taxon>
        <taxon>Trifolieae</taxon>
        <taxon>Trifolium</taxon>
    </lineage>
</organism>
<protein>
    <recommendedName>
        <fullName evidence="3">RING-type domain-containing protein</fullName>
    </recommendedName>
</protein>
<evidence type="ECO:0000313" key="2">
    <source>
        <dbReference type="Proteomes" id="UP000242715"/>
    </source>
</evidence>
<dbReference type="OrthoDB" id="8062037at2759"/>
<keyword evidence="2" id="KW-1185">Reference proteome</keyword>
<dbReference type="PANTHER" id="PTHR46592:SF6">
    <property type="entry name" value="RING-H2 FINGER PROTEIN ATL67"/>
    <property type="match status" value="1"/>
</dbReference>
<dbReference type="Proteomes" id="UP000242715">
    <property type="component" value="Unassembled WGS sequence"/>
</dbReference>
<accession>A0A2Z6NZ38</accession>
<dbReference type="PANTHER" id="PTHR46592">
    <property type="entry name" value="RING-H2 FINGER PROTEIN ATL67"/>
    <property type="match status" value="1"/>
</dbReference>
<dbReference type="GO" id="GO:0016567">
    <property type="term" value="P:protein ubiquitination"/>
    <property type="evidence" value="ECO:0007669"/>
    <property type="project" value="InterPro"/>
</dbReference>
<name>A0A2Z6NZ38_TRISU</name>
<evidence type="ECO:0008006" key="3">
    <source>
        <dbReference type="Google" id="ProtNLM"/>
    </source>
</evidence>
<gene>
    <name evidence="1" type="ORF">TSUD_181850</name>
</gene>
<dbReference type="AlphaFoldDB" id="A0A2Z6NZ38"/>
<proteinExistence type="predicted"/>
<evidence type="ECO:0000313" key="1">
    <source>
        <dbReference type="EMBL" id="GAU49438.1"/>
    </source>
</evidence>
<dbReference type="GO" id="GO:0016740">
    <property type="term" value="F:transferase activity"/>
    <property type="evidence" value="ECO:0007669"/>
    <property type="project" value="InterPro"/>
</dbReference>
<dbReference type="InterPro" id="IPR044289">
    <property type="entry name" value="ATL67-70"/>
</dbReference>
<reference evidence="2" key="1">
    <citation type="journal article" date="2017" name="Front. Plant Sci.">
        <title>Climate Clever Clovers: New Paradigm to Reduce the Environmental Footprint of Ruminants by Breeding Low Methanogenic Forages Utilizing Haplotype Variation.</title>
        <authorList>
            <person name="Kaur P."/>
            <person name="Appels R."/>
            <person name="Bayer P.E."/>
            <person name="Keeble-Gagnere G."/>
            <person name="Wang J."/>
            <person name="Hirakawa H."/>
            <person name="Shirasawa K."/>
            <person name="Vercoe P."/>
            <person name="Stefanova K."/>
            <person name="Durmic Z."/>
            <person name="Nichols P."/>
            <person name="Revell C."/>
            <person name="Isobe S.N."/>
            <person name="Edwards D."/>
            <person name="Erskine W."/>
        </authorList>
    </citation>
    <scope>NUCLEOTIDE SEQUENCE [LARGE SCALE GENOMIC DNA]</scope>
    <source>
        <strain evidence="2">cv. Daliak</strain>
    </source>
</reference>
<sequence length="63" mass="7144">MAENDEENQLGEENTVMGLEDNAIDLYPRFLFSRDSATVLGHNTTCSICLCENKDSEMLRMMP</sequence>